<proteinExistence type="predicted"/>
<reference evidence="2" key="1">
    <citation type="submission" date="2019-12" db="UniProtKB">
        <authorList>
            <consortium name="WormBaseParasite"/>
        </authorList>
    </citation>
    <scope>IDENTIFICATION</scope>
</reference>
<dbReference type="WBParaSite" id="TMUE_1000004204.1">
    <property type="protein sequence ID" value="TMUE_1000004204.1"/>
    <property type="gene ID" value="WBGene00288403"/>
</dbReference>
<evidence type="ECO:0000313" key="1">
    <source>
        <dbReference type="Proteomes" id="UP000046395"/>
    </source>
</evidence>
<dbReference type="AlphaFoldDB" id="A0A5S6QAH1"/>
<accession>A0A5S6QAH1</accession>
<keyword evidence="1" id="KW-1185">Reference proteome</keyword>
<protein>
    <submittedName>
        <fullName evidence="2">Uncharacterized protein</fullName>
    </submittedName>
</protein>
<evidence type="ECO:0000313" key="2">
    <source>
        <dbReference type="WBParaSite" id="TMUE_1000004204.1"/>
    </source>
</evidence>
<sequence length="294" mass="32858">MDISEKSIFSPAVEQLRRHFPALQCLDANWQPTEKTGSWPAQAAACDPHAIVNTGKSVAIFLHKFVSLTDVSIFGKGVTAQINSLANFIGWVQRFHPDGSVPGISSTHENSLILQQSANAAVDMLDKHQVVALQNLQIQDLYLVDDDVKINTNVHPTPAGESLDPSIFAASMILRYFKQVIEQVDHVDMYKTVDALTAFGEQLNLLREEDGQSTQDIEQSWRDVALLTGWELIRRCKEDGLKERHLENRCQNGAAVCDGRLCTRRTPVMVKKRLSTNKPHYSLFSNLRISSSAY</sequence>
<name>A0A5S6QAH1_TRIMR</name>
<dbReference type="Proteomes" id="UP000046395">
    <property type="component" value="Unassembled WGS sequence"/>
</dbReference>
<organism evidence="1 2">
    <name type="scientific">Trichuris muris</name>
    <name type="common">Mouse whipworm</name>
    <dbReference type="NCBI Taxonomy" id="70415"/>
    <lineage>
        <taxon>Eukaryota</taxon>
        <taxon>Metazoa</taxon>
        <taxon>Ecdysozoa</taxon>
        <taxon>Nematoda</taxon>
        <taxon>Enoplea</taxon>
        <taxon>Dorylaimia</taxon>
        <taxon>Trichinellida</taxon>
        <taxon>Trichuridae</taxon>
        <taxon>Trichuris</taxon>
    </lineage>
</organism>